<dbReference type="NCBIfam" id="NF002122">
    <property type="entry name" value="PRK00962.1"/>
    <property type="match status" value="1"/>
</dbReference>
<evidence type="ECO:0000313" key="2">
    <source>
        <dbReference type="Proteomes" id="UP000740329"/>
    </source>
</evidence>
<dbReference type="InterPro" id="IPR009625">
    <property type="entry name" value="HcgF"/>
</dbReference>
<proteinExistence type="predicted"/>
<accession>A0A8J7RHJ4</accession>
<dbReference type="AlphaFoldDB" id="A0A8J7RHJ4"/>
<dbReference type="EMBL" id="JAGGMV010000001">
    <property type="protein sequence ID" value="MBP2201026.1"/>
    <property type="molecule type" value="Genomic_DNA"/>
</dbReference>
<organism evidence="1 2">
    <name type="scientific">Methanococcus voltae</name>
    <dbReference type="NCBI Taxonomy" id="2188"/>
    <lineage>
        <taxon>Archaea</taxon>
        <taxon>Methanobacteriati</taxon>
        <taxon>Methanobacteriota</taxon>
        <taxon>Methanomada group</taxon>
        <taxon>Methanococci</taxon>
        <taxon>Methanococcales</taxon>
        <taxon>Methanococcaceae</taxon>
        <taxon>Methanococcus</taxon>
    </lineage>
</organism>
<protein>
    <submittedName>
        <fullName evidence="1">Uncharacterized protein (UPF0254 family)</fullName>
    </submittedName>
</protein>
<gene>
    <name evidence="1" type="ORF">J3E07_000424</name>
</gene>
<sequence>MSHKEESSEKLITIATSECFTLGRIGVNIHKIASKYPEMECFLQENPEYKILHNSKVLTAMFMPSKECAQTFLNISLPQSDYKYNYSKAYTQSNDELVAELMAKSLKNITKCNIAIGTTAGIGKGAICIVTDYKIYKFTSDIEANLLDKQNVSERQKNAIEKTIKKILKILKEEYDY</sequence>
<dbReference type="Pfam" id="PF06787">
    <property type="entry name" value="HcgF"/>
    <property type="match status" value="1"/>
</dbReference>
<dbReference type="Proteomes" id="UP000740329">
    <property type="component" value="Unassembled WGS sequence"/>
</dbReference>
<reference evidence="1" key="1">
    <citation type="submission" date="2021-03" db="EMBL/GenBank/DDBJ databases">
        <title>Genomic Encyclopedia of Type Strains, Phase IV (KMG-V): Genome sequencing to study the core and pangenomes of soil and plant-associated prokaryotes.</title>
        <authorList>
            <person name="Whitman W."/>
        </authorList>
    </citation>
    <scope>NUCLEOTIDE SEQUENCE</scope>
    <source>
        <strain evidence="1">C4</strain>
    </source>
</reference>
<comment type="caution">
    <text evidence="1">The sequence shown here is derived from an EMBL/GenBank/DDBJ whole genome shotgun (WGS) entry which is preliminary data.</text>
</comment>
<name>A0A8J7RHJ4_METVO</name>
<evidence type="ECO:0000313" key="1">
    <source>
        <dbReference type="EMBL" id="MBP2201026.1"/>
    </source>
</evidence>